<protein>
    <submittedName>
        <fullName evidence="2">Uncharacterized protein</fullName>
    </submittedName>
</protein>
<feature type="region of interest" description="Disordered" evidence="1">
    <location>
        <begin position="88"/>
        <end position="109"/>
    </location>
</feature>
<feature type="compositionally biased region" description="Pro residues" evidence="1">
    <location>
        <begin position="98"/>
        <end position="109"/>
    </location>
</feature>
<keyword evidence="3" id="KW-1185">Reference proteome</keyword>
<dbReference type="EMBL" id="JRTT01000014">
    <property type="protein sequence ID" value="KHD76916.1"/>
    <property type="molecule type" value="Genomic_DNA"/>
</dbReference>
<reference evidence="2 3" key="1">
    <citation type="submission" date="2014-10" db="EMBL/GenBank/DDBJ databases">
        <title>Draft genome sequence of Actinoplanes utahensis NRRL 12052.</title>
        <authorList>
            <person name="Velasco-Bucheli B."/>
            <person name="del Cerro C."/>
            <person name="Hormigo D."/>
            <person name="Garcia J.L."/>
            <person name="Acebal C."/>
            <person name="Arroyo M."/>
            <person name="de la Mata I."/>
        </authorList>
    </citation>
    <scope>NUCLEOTIDE SEQUENCE [LARGE SCALE GENOMIC DNA]</scope>
    <source>
        <strain evidence="2 3">NRRL 12052</strain>
    </source>
</reference>
<sequence length="109" mass="10847">MTMLGPAGVPHISGGTQIRYSSRDGPGAACRRRLIALVSTHGRVVAGTTASVSTHGPVVSGTTAPHPVGSLSRDAGIRAALREQATCTLPGGVDPAPCGSPPPTVRVSS</sequence>
<dbReference type="RefSeq" id="WP_043524864.1">
    <property type="nucleotide sequence ID" value="NZ_BAABKU010000012.1"/>
</dbReference>
<evidence type="ECO:0000313" key="2">
    <source>
        <dbReference type="EMBL" id="KHD76916.1"/>
    </source>
</evidence>
<name>A0A0A6UNC4_ACTUT</name>
<dbReference type="AlphaFoldDB" id="A0A0A6UNC4"/>
<accession>A0A0A6UNC4</accession>
<evidence type="ECO:0000256" key="1">
    <source>
        <dbReference type="SAM" id="MobiDB-lite"/>
    </source>
</evidence>
<comment type="caution">
    <text evidence="2">The sequence shown here is derived from an EMBL/GenBank/DDBJ whole genome shotgun (WGS) entry which is preliminary data.</text>
</comment>
<evidence type="ECO:0000313" key="3">
    <source>
        <dbReference type="Proteomes" id="UP000054537"/>
    </source>
</evidence>
<gene>
    <name evidence="2" type="ORF">MB27_13975</name>
</gene>
<dbReference type="OrthoDB" id="8687362at2"/>
<dbReference type="Proteomes" id="UP000054537">
    <property type="component" value="Unassembled WGS sequence"/>
</dbReference>
<dbReference type="STRING" id="1869.MB27_13975"/>
<proteinExistence type="predicted"/>
<feature type="region of interest" description="Disordered" evidence="1">
    <location>
        <begin position="1"/>
        <end position="26"/>
    </location>
</feature>
<organism evidence="2 3">
    <name type="scientific">Actinoplanes utahensis</name>
    <dbReference type="NCBI Taxonomy" id="1869"/>
    <lineage>
        <taxon>Bacteria</taxon>
        <taxon>Bacillati</taxon>
        <taxon>Actinomycetota</taxon>
        <taxon>Actinomycetes</taxon>
        <taxon>Micromonosporales</taxon>
        <taxon>Micromonosporaceae</taxon>
        <taxon>Actinoplanes</taxon>
    </lineage>
</organism>
<feature type="region of interest" description="Disordered" evidence="1">
    <location>
        <begin position="48"/>
        <end position="71"/>
    </location>
</feature>